<evidence type="ECO:0000259" key="11">
    <source>
        <dbReference type="Pfam" id="PF02769"/>
    </source>
</evidence>
<dbReference type="Proteomes" id="UP000284219">
    <property type="component" value="Unassembled WGS sequence"/>
</dbReference>
<protein>
    <recommendedName>
        <fullName evidence="9">Selenide, water dikinase</fullName>
        <ecNumber evidence="9">2.7.9.3</ecNumber>
    </recommendedName>
    <alternativeName>
        <fullName evidence="9">Selenium donor protein</fullName>
    </alternativeName>
    <alternativeName>
        <fullName evidence="9">Selenophosphate synthase</fullName>
    </alternativeName>
</protein>
<feature type="binding site" description="in other chain" evidence="9">
    <location>
        <position position="40"/>
    </location>
    <ligand>
        <name>ATP</name>
        <dbReference type="ChEBI" id="CHEBI:30616"/>
        <note>ligand shared between dimeric partners</note>
    </ligand>
</feature>
<dbReference type="FunFam" id="3.30.1330.10:FF:000003">
    <property type="entry name" value="Selenide, water dikinase"/>
    <property type="match status" value="1"/>
</dbReference>
<feature type="domain" description="PurM-like C-terminal" evidence="11">
    <location>
        <begin position="141"/>
        <end position="313"/>
    </location>
</feature>
<dbReference type="EC" id="2.7.9.3" evidence="9"/>
<comment type="caution">
    <text evidence="9">Lacks conserved residue(s) required for the propagation of feature annotation.</text>
</comment>
<sequence length="321" mass="34266">MRHLPKPEKADPNLLVGLDSPDDAGVYKLTDDIALVQTVDYFTPIVDDPYMFGQIAAANALSDVYAMGGKPLTVLNIVGFPIQKLDPSILANILKGAGDKVQEAGALIVGGHSIDDQEPKFGLAVTGTVHPEKVWTNHGARPGDVLILTKPIGVGILTTAIKRDMLDQERIDLVTRLMAELNKTAAETLMNYSIHACTDITGFGLLGHAEEMASGSNVGIRIHKDKVPVLPGAYELAEQGIVPGGSKANHRWLAESVRYGTIPEHEQWLLCDAITSGGLLVSIPAEEAEACIADLKQRGIEYASVIGEVIEEPPGCIVIEA</sequence>
<evidence type="ECO:0000256" key="5">
    <source>
        <dbReference type="ARBA" id="ARBA00022777"/>
    </source>
</evidence>
<evidence type="ECO:0000256" key="7">
    <source>
        <dbReference type="ARBA" id="ARBA00022842"/>
    </source>
</evidence>
<dbReference type="InterPro" id="IPR036676">
    <property type="entry name" value="PurM-like_C_sf"/>
</dbReference>
<dbReference type="GO" id="GO:0016260">
    <property type="term" value="P:selenocysteine biosynthetic process"/>
    <property type="evidence" value="ECO:0007669"/>
    <property type="project" value="InterPro"/>
</dbReference>
<evidence type="ECO:0000256" key="3">
    <source>
        <dbReference type="ARBA" id="ARBA00022723"/>
    </source>
</evidence>
<feature type="binding site" description="in other chain" evidence="9">
    <location>
        <position position="63"/>
    </location>
    <ligand>
        <name>ATP</name>
        <dbReference type="ChEBI" id="CHEBI:30616"/>
        <note>ligand shared between dimeric partners</note>
    </ligand>
</feature>
<evidence type="ECO:0000313" key="12">
    <source>
        <dbReference type="EMBL" id="RKD22739.1"/>
    </source>
</evidence>
<dbReference type="GO" id="GO:0000287">
    <property type="term" value="F:magnesium ion binding"/>
    <property type="evidence" value="ECO:0007669"/>
    <property type="project" value="UniProtKB-UniRule"/>
</dbReference>
<proteinExistence type="inferred from homology"/>
<dbReference type="FunFam" id="3.90.650.10:FF:000004">
    <property type="entry name" value="Selenide, water dikinase"/>
    <property type="match status" value="1"/>
</dbReference>
<comment type="cofactor">
    <cofactor evidence="9">
        <name>Mg(2+)</name>
        <dbReference type="ChEBI" id="CHEBI:18420"/>
    </cofactor>
    <text evidence="9">Binds 1 Mg(2+) ion per monomer.</text>
</comment>
<feature type="binding site" evidence="9">
    <location>
        <position position="63"/>
    </location>
    <ligand>
        <name>Mg(2+)</name>
        <dbReference type="ChEBI" id="CHEBI:18420"/>
    </ligand>
</feature>
<feature type="binding site" evidence="9">
    <location>
        <position position="23"/>
    </location>
    <ligand>
        <name>Mg(2+)</name>
        <dbReference type="ChEBI" id="CHEBI:18420"/>
    </ligand>
</feature>
<comment type="catalytic activity">
    <reaction evidence="9">
        <text>hydrogenselenide + ATP + H2O = selenophosphate + AMP + phosphate + 2 H(+)</text>
        <dbReference type="Rhea" id="RHEA:18737"/>
        <dbReference type="ChEBI" id="CHEBI:15377"/>
        <dbReference type="ChEBI" id="CHEBI:15378"/>
        <dbReference type="ChEBI" id="CHEBI:16144"/>
        <dbReference type="ChEBI" id="CHEBI:29317"/>
        <dbReference type="ChEBI" id="CHEBI:30616"/>
        <dbReference type="ChEBI" id="CHEBI:43474"/>
        <dbReference type="ChEBI" id="CHEBI:456215"/>
        <dbReference type="EC" id="2.7.9.3"/>
    </reaction>
</comment>
<dbReference type="SUPFAM" id="SSF55326">
    <property type="entry name" value="PurM N-terminal domain-like"/>
    <property type="match status" value="1"/>
</dbReference>
<dbReference type="NCBIfam" id="TIGR00476">
    <property type="entry name" value="selD"/>
    <property type="match status" value="1"/>
</dbReference>
<keyword evidence="8 9" id="KW-0711">Selenium</keyword>
<name>A0A419SG33_9BACL</name>
<evidence type="ECO:0000313" key="13">
    <source>
        <dbReference type="Proteomes" id="UP000284219"/>
    </source>
</evidence>
<feature type="binding site" evidence="9">
    <location>
        <begin position="111"/>
        <end position="113"/>
    </location>
    <ligand>
        <name>ATP</name>
        <dbReference type="ChEBI" id="CHEBI:30616"/>
        <note>ligand shared between dimeric partners</note>
    </ligand>
</feature>
<feature type="binding site" evidence="9">
    <location>
        <position position="199"/>
    </location>
    <ligand>
        <name>Mg(2+)</name>
        <dbReference type="ChEBI" id="CHEBI:18420"/>
    </ligand>
</feature>
<dbReference type="PANTHER" id="PTHR10256">
    <property type="entry name" value="SELENIDE, WATER DIKINASE"/>
    <property type="match status" value="1"/>
</dbReference>
<keyword evidence="5 9" id="KW-0418">Kinase</keyword>
<dbReference type="InterPro" id="IPR036921">
    <property type="entry name" value="PurM-like_N_sf"/>
</dbReference>
<organism evidence="12 13">
    <name type="scientific">Ammoniphilus oxalaticus</name>
    <dbReference type="NCBI Taxonomy" id="66863"/>
    <lineage>
        <taxon>Bacteria</taxon>
        <taxon>Bacillati</taxon>
        <taxon>Bacillota</taxon>
        <taxon>Bacilli</taxon>
        <taxon>Bacillales</taxon>
        <taxon>Paenibacillaceae</taxon>
        <taxon>Aneurinibacillus group</taxon>
        <taxon>Ammoniphilus</taxon>
    </lineage>
</organism>
<evidence type="ECO:0000259" key="10">
    <source>
        <dbReference type="Pfam" id="PF00586"/>
    </source>
</evidence>
<evidence type="ECO:0000256" key="1">
    <source>
        <dbReference type="ARBA" id="ARBA00008026"/>
    </source>
</evidence>
<dbReference type="GO" id="GO:0005737">
    <property type="term" value="C:cytoplasm"/>
    <property type="evidence" value="ECO:0007669"/>
    <property type="project" value="TreeGrafter"/>
</dbReference>
<dbReference type="Pfam" id="PF02769">
    <property type="entry name" value="AIRS_C"/>
    <property type="match status" value="1"/>
</dbReference>
<dbReference type="InterPro" id="IPR004536">
    <property type="entry name" value="SPS/SelD"/>
</dbReference>
<keyword evidence="2 9" id="KW-0808">Transferase</keyword>
<comment type="caution">
    <text evidence="12">The sequence shown here is derived from an EMBL/GenBank/DDBJ whole genome shotgun (WGS) entry which is preliminary data.</text>
</comment>
<dbReference type="Gene3D" id="3.30.1330.10">
    <property type="entry name" value="PurM-like, N-terminal domain"/>
    <property type="match status" value="1"/>
</dbReference>
<gene>
    <name evidence="9" type="primary">selD</name>
    <name evidence="12" type="ORF">BEP19_10840</name>
</gene>
<evidence type="ECO:0000256" key="8">
    <source>
        <dbReference type="ARBA" id="ARBA00023266"/>
    </source>
</evidence>
<evidence type="ECO:0000256" key="2">
    <source>
        <dbReference type="ARBA" id="ARBA00022679"/>
    </source>
</evidence>
<evidence type="ECO:0000256" key="4">
    <source>
        <dbReference type="ARBA" id="ARBA00022741"/>
    </source>
</evidence>
<reference evidence="12 13" key="1">
    <citation type="submission" date="2016-08" db="EMBL/GenBank/DDBJ databases">
        <title>Novel Firmicute Genomes.</title>
        <authorList>
            <person name="Poppleton D.I."/>
            <person name="Gribaldo S."/>
        </authorList>
    </citation>
    <scope>NUCLEOTIDE SEQUENCE [LARGE SCALE GENOMIC DNA]</scope>
    <source>
        <strain evidence="12 13">RAOx-1</strain>
    </source>
</reference>
<dbReference type="InterPro" id="IPR016188">
    <property type="entry name" value="PurM-like_N"/>
</dbReference>
<comment type="subunit">
    <text evidence="9">Homodimer.</text>
</comment>
<dbReference type="SUPFAM" id="SSF56042">
    <property type="entry name" value="PurM C-terminal domain-like"/>
    <property type="match status" value="1"/>
</dbReference>
<comment type="similarity">
    <text evidence="1 9">Belongs to the selenophosphate synthase 1 family. Class I subfamily.</text>
</comment>
<dbReference type="Gene3D" id="3.90.650.10">
    <property type="entry name" value="PurM-like C-terminal domain"/>
    <property type="match status" value="1"/>
</dbReference>
<dbReference type="InterPro" id="IPR010918">
    <property type="entry name" value="PurM-like_C_dom"/>
</dbReference>
<dbReference type="PANTHER" id="PTHR10256:SF0">
    <property type="entry name" value="INACTIVE SELENIDE, WATER DIKINASE-LIKE PROTEIN-RELATED"/>
    <property type="match status" value="1"/>
</dbReference>
<dbReference type="HAMAP" id="MF_00625">
    <property type="entry name" value="SelD"/>
    <property type="match status" value="1"/>
</dbReference>
<dbReference type="EMBL" id="MCHY01000009">
    <property type="protein sequence ID" value="RKD22739.1"/>
    <property type="molecule type" value="Genomic_DNA"/>
</dbReference>
<dbReference type="AlphaFoldDB" id="A0A419SG33"/>
<dbReference type="CDD" id="cd02195">
    <property type="entry name" value="SelD"/>
    <property type="match status" value="1"/>
</dbReference>
<dbReference type="PIRSF" id="PIRSF036407">
    <property type="entry name" value="Selenphspht_syn"/>
    <property type="match status" value="1"/>
</dbReference>
<keyword evidence="3 9" id="KW-0479">Metal-binding</keyword>
<dbReference type="GO" id="GO:0005524">
    <property type="term" value="F:ATP binding"/>
    <property type="evidence" value="ECO:0007669"/>
    <property type="project" value="UniProtKB-UniRule"/>
</dbReference>
<keyword evidence="7 9" id="KW-0460">Magnesium</keyword>
<comment type="function">
    <text evidence="9">Synthesizes selenophosphate from selenide and ATP.</text>
</comment>
<feature type="binding site" description="in other chain" evidence="9">
    <location>
        <begin position="20"/>
        <end position="22"/>
    </location>
    <ligand>
        <name>ATP</name>
        <dbReference type="ChEBI" id="CHEBI:30616"/>
        <note>ligand shared between dimeric partners</note>
    </ligand>
</feature>
<evidence type="ECO:0000256" key="9">
    <source>
        <dbReference type="HAMAP-Rule" id="MF_00625"/>
    </source>
</evidence>
<feature type="domain" description="PurM-like N-terminal" evidence="10">
    <location>
        <begin position="22"/>
        <end position="129"/>
    </location>
</feature>
<evidence type="ECO:0000256" key="6">
    <source>
        <dbReference type="ARBA" id="ARBA00022840"/>
    </source>
</evidence>
<accession>A0A419SG33</accession>
<keyword evidence="6 9" id="KW-0067">ATP-binding</keyword>
<dbReference type="NCBIfam" id="NF002098">
    <property type="entry name" value="PRK00943.1"/>
    <property type="match status" value="1"/>
</dbReference>
<dbReference type="InterPro" id="IPR023061">
    <property type="entry name" value="SelD_I"/>
</dbReference>
<dbReference type="Pfam" id="PF00586">
    <property type="entry name" value="AIRS"/>
    <property type="match status" value="1"/>
</dbReference>
<keyword evidence="13" id="KW-1185">Reference proteome</keyword>
<dbReference type="GO" id="GO:0004756">
    <property type="term" value="F:selenide, water dikinase activity"/>
    <property type="evidence" value="ECO:0007669"/>
    <property type="project" value="UniProtKB-UniRule"/>
</dbReference>
<keyword evidence="4 9" id="KW-0547">Nucleotide-binding</keyword>